<dbReference type="RefSeq" id="WP_113807221.1">
    <property type="nucleotide sequence ID" value="NZ_QOCW01000020.1"/>
</dbReference>
<reference evidence="1 2" key="1">
    <citation type="submission" date="2018-07" db="EMBL/GenBank/DDBJ databases">
        <title>Lottiidibacillus patelloidae gen. nov., sp. nov., isolated from the intestinal tract of a marine limpet and the reclassification of B. taeanensis BH030017T, B. algicola KMM 3737T and B. hwajinpoensis SW-72T as genus Lottiidibacillus.</title>
        <authorList>
            <person name="Liu R."/>
            <person name="Huang Z."/>
        </authorList>
    </citation>
    <scope>NUCLEOTIDE SEQUENCE [LARGE SCALE GENOMIC DNA]</scope>
    <source>
        <strain evidence="1 2">BH030017</strain>
    </source>
</reference>
<gene>
    <name evidence="1" type="ORF">DS031_16810</name>
</gene>
<evidence type="ECO:0000313" key="1">
    <source>
        <dbReference type="EMBL" id="RBW68473.1"/>
    </source>
</evidence>
<protein>
    <submittedName>
        <fullName evidence="1">Uncharacterized protein</fullName>
    </submittedName>
</protein>
<dbReference type="AlphaFoldDB" id="A0A366XWF5"/>
<proteinExistence type="predicted"/>
<name>A0A366XWF5_9BACI</name>
<dbReference type="Proteomes" id="UP000253314">
    <property type="component" value="Unassembled WGS sequence"/>
</dbReference>
<accession>A0A366XWF5</accession>
<sequence length="76" mass="8875">MLLEFFYEYEITKHDKVHLRVSKDVITIEKLVRQLKNEKTKQELINKIDALGSHADKEMVLAYLSGIAEMIKLGKK</sequence>
<evidence type="ECO:0000313" key="2">
    <source>
        <dbReference type="Proteomes" id="UP000253314"/>
    </source>
</evidence>
<dbReference type="EMBL" id="QOCW01000020">
    <property type="protein sequence ID" value="RBW68473.1"/>
    <property type="molecule type" value="Genomic_DNA"/>
</dbReference>
<comment type="caution">
    <text evidence="1">The sequence shown here is derived from an EMBL/GenBank/DDBJ whole genome shotgun (WGS) entry which is preliminary data.</text>
</comment>
<dbReference type="OrthoDB" id="2981990at2"/>
<keyword evidence="2" id="KW-1185">Reference proteome</keyword>
<organism evidence="1 2">
    <name type="scientific">Bacillus taeanensis</name>
    <dbReference type="NCBI Taxonomy" id="273032"/>
    <lineage>
        <taxon>Bacteria</taxon>
        <taxon>Bacillati</taxon>
        <taxon>Bacillota</taxon>
        <taxon>Bacilli</taxon>
        <taxon>Bacillales</taxon>
        <taxon>Bacillaceae</taxon>
        <taxon>Bacillus</taxon>
    </lineage>
</organism>